<dbReference type="CDD" id="cd00082">
    <property type="entry name" value="HisKA"/>
    <property type="match status" value="1"/>
</dbReference>
<dbReference type="PANTHER" id="PTHR43711:SF1">
    <property type="entry name" value="HISTIDINE KINASE 1"/>
    <property type="match status" value="1"/>
</dbReference>
<dbReference type="SUPFAM" id="SSF55874">
    <property type="entry name" value="ATPase domain of HSP90 chaperone/DNA topoisomerase II/histidine kinase"/>
    <property type="match status" value="1"/>
</dbReference>
<dbReference type="PRINTS" id="PR00344">
    <property type="entry name" value="BCTRLSENSOR"/>
</dbReference>
<dbReference type="InterPro" id="IPR004358">
    <property type="entry name" value="Sig_transdc_His_kin-like_C"/>
</dbReference>
<evidence type="ECO:0000256" key="1">
    <source>
        <dbReference type="ARBA" id="ARBA00000085"/>
    </source>
</evidence>
<gene>
    <name evidence="9" type="ORF">ACFQO6_05570</name>
</gene>
<dbReference type="InterPro" id="IPR036097">
    <property type="entry name" value="HisK_dim/P_sf"/>
</dbReference>
<evidence type="ECO:0000313" key="10">
    <source>
        <dbReference type="Proteomes" id="UP001596524"/>
    </source>
</evidence>
<keyword evidence="6 9" id="KW-0418">Kinase</keyword>
<dbReference type="InterPro" id="IPR003661">
    <property type="entry name" value="HisK_dim/P_dom"/>
</dbReference>
<evidence type="ECO:0000259" key="8">
    <source>
        <dbReference type="PROSITE" id="PS50109"/>
    </source>
</evidence>
<keyword evidence="4" id="KW-0597">Phosphoprotein</keyword>
<reference evidence="10" key="1">
    <citation type="journal article" date="2019" name="Int. J. Syst. Evol. Microbiol.">
        <title>The Global Catalogue of Microorganisms (GCM) 10K type strain sequencing project: providing services to taxonomists for standard genome sequencing and annotation.</title>
        <authorList>
            <consortium name="The Broad Institute Genomics Platform"/>
            <consortium name="The Broad Institute Genome Sequencing Center for Infectious Disease"/>
            <person name="Wu L."/>
            <person name="Ma J."/>
        </authorList>
    </citation>
    <scope>NUCLEOTIDE SEQUENCE [LARGE SCALE GENOMIC DNA]</scope>
    <source>
        <strain evidence="10">FCH27</strain>
    </source>
</reference>
<evidence type="ECO:0000313" key="9">
    <source>
        <dbReference type="EMBL" id="MFC7359733.1"/>
    </source>
</evidence>
<keyword evidence="7" id="KW-0902">Two-component regulatory system</keyword>
<dbReference type="SMART" id="SM00388">
    <property type="entry name" value="HisKA"/>
    <property type="match status" value="1"/>
</dbReference>
<accession>A0ABW2MYE8</accession>
<comment type="subcellular location">
    <subcellularLocation>
        <location evidence="2">Cell membrane</location>
    </subcellularLocation>
</comment>
<evidence type="ECO:0000256" key="7">
    <source>
        <dbReference type="ARBA" id="ARBA00023012"/>
    </source>
</evidence>
<evidence type="ECO:0000256" key="4">
    <source>
        <dbReference type="ARBA" id="ARBA00022553"/>
    </source>
</evidence>
<dbReference type="SUPFAM" id="SSF47384">
    <property type="entry name" value="Homodimeric domain of signal transducing histidine kinase"/>
    <property type="match status" value="1"/>
</dbReference>
<dbReference type="InterPro" id="IPR036890">
    <property type="entry name" value="HATPase_C_sf"/>
</dbReference>
<dbReference type="InterPro" id="IPR005467">
    <property type="entry name" value="His_kinase_dom"/>
</dbReference>
<dbReference type="GO" id="GO:0016301">
    <property type="term" value="F:kinase activity"/>
    <property type="evidence" value="ECO:0007669"/>
    <property type="project" value="UniProtKB-KW"/>
</dbReference>
<dbReference type="Gene3D" id="3.30.565.10">
    <property type="entry name" value="Histidine kinase-like ATPase, C-terminal domain"/>
    <property type="match status" value="1"/>
</dbReference>
<name>A0ABW2MYE8_9ACTN</name>
<dbReference type="Pfam" id="PF00512">
    <property type="entry name" value="HisKA"/>
    <property type="match status" value="1"/>
</dbReference>
<sequence length="261" mass="28275">MSARRVRDHEGEVTGSALAYKEITDLLRALRVKEQFLASVSHELRTPLTVVLAHLELLVENEDLPPSIQPQLHAIERNALRLGSLVGDLLQVAQALEAGLELQRTDVDLVALLGETVETWRAKVDASGLTLRCETPPRMFASVDRQRLRQVVDHLVSNAVKYTGRGGTITLGLQGDADHLRLCVSDTGMGIDEAEREHVFAWFVRGDEAARRLISGTGIGLHIVRTIVAAHGGEVTVDSTPGEGSTFHVTLPLAPLAGIGE</sequence>
<evidence type="ECO:0000256" key="5">
    <source>
        <dbReference type="ARBA" id="ARBA00022679"/>
    </source>
</evidence>
<dbReference type="PANTHER" id="PTHR43711">
    <property type="entry name" value="TWO-COMPONENT HISTIDINE KINASE"/>
    <property type="match status" value="1"/>
</dbReference>
<evidence type="ECO:0000256" key="2">
    <source>
        <dbReference type="ARBA" id="ARBA00004236"/>
    </source>
</evidence>
<protein>
    <recommendedName>
        <fullName evidence="3">histidine kinase</fullName>
        <ecNumber evidence="3">2.7.13.3</ecNumber>
    </recommendedName>
</protein>
<keyword evidence="10" id="KW-1185">Reference proteome</keyword>
<dbReference type="InterPro" id="IPR050736">
    <property type="entry name" value="Sensor_HK_Regulatory"/>
</dbReference>
<feature type="domain" description="Histidine kinase" evidence="8">
    <location>
        <begin position="39"/>
        <end position="255"/>
    </location>
</feature>
<comment type="caution">
    <text evidence="9">The sequence shown here is derived from an EMBL/GenBank/DDBJ whole genome shotgun (WGS) entry which is preliminary data.</text>
</comment>
<dbReference type="SMART" id="SM00387">
    <property type="entry name" value="HATPase_c"/>
    <property type="match status" value="1"/>
</dbReference>
<dbReference type="RefSeq" id="WP_372496529.1">
    <property type="nucleotide sequence ID" value="NZ_JBHTCH010000004.1"/>
</dbReference>
<dbReference type="PROSITE" id="PS50109">
    <property type="entry name" value="HIS_KIN"/>
    <property type="match status" value="1"/>
</dbReference>
<dbReference type="EMBL" id="JBHTCH010000004">
    <property type="protein sequence ID" value="MFC7359733.1"/>
    <property type="molecule type" value="Genomic_DNA"/>
</dbReference>
<evidence type="ECO:0000256" key="3">
    <source>
        <dbReference type="ARBA" id="ARBA00012438"/>
    </source>
</evidence>
<dbReference type="Gene3D" id="1.10.287.130">
    <property type="match status" value="1"/>
</dbReference>
<dbReference type="Proteomes" id="UP001596524">
    <property type="component" value="Unassembled WGS sequence"/>
</dbReference>
<dbReference type="EC" id="2.7.13.3" evidence="3"/>
<organism evidence="9 10">
    <name type="scientific">Nocardioides astragali</name>
    <dbReference type="NCBI Taxonomy" id="1776736"/>
    <lineage>
        <taxon>Bacteria</taxon>
        <taxon>Bacillati</taxon>
        <taxon>Actinomycetota</taxon>
        <taxon>Actinomycetes</taxon>
        <taxon>Propionibacteriales</taxon>
        <taxon>Nocardioidaceae</taxon>
        <taxon>Nocardioides</taxon>
    </lineage>
</organism>
<dbReference type="InterPro" id="IPR003594">
    <property type="entry name" value="HATPase_dom"/>
</dbReference>
<evidence type="ECO:0000256" key="6">
    <source>
        <dbReference type="ARBA" id="ARBA00022777"/>
    </source>
</evidence>
<dbReference type="Pfam" id="PF02518">
    <property type="entry name" value="HATPase_c"/>
    <property type="match status" value="1"/>
</dbReference>
<comment type="catalytic activity">
    <reaction evidence="1">
        <text>ATP + protein L-histidine = ADP + protein N-phospho-L-histidine.</text>
        <dbReference type="EC" id="2.7.13.3"/>
    </reaction>
</comment>
<proteinExistence type="predicted"/>
<keyword evidence="5" id="KW-0808">Transferase</keyword>